<keyword evidence="6 8" id="KW-0472">Membrane</keyword>
<dbReference type="InterPro" id="IPR006144">
    <property type="entry name" value="Secretion_HlyD_CS"/>
</dbReference>
<dbReference type="EMBL" id="JBCGCU010000008">
    <property type="protein sequence ID" value="MEM0515565.1"/>
    <property type="molecule type" value="Genomic_DNA"/>
</dbReference>
<organism evidence="10 11">
    <name type="scientific">Pseudoalteromonas qingdaonensis</name>
    <dbReference type="NCBI Taxonomy" id="3131913"/>
    <lineage>
        <taxon>Bacteria</taxon>
        <taxon>Pseudomonadati</taxon>
        <taxon>Pseudomonadota</taxon>
        <taxon>Gammaproteobacteria</taxon>
        <taxon>Alteromonadales</taxon>
        <taxon>Pseudoalteromonadaceae</taxon>
        <taxon>Pseudoalteromonas</taxon>
    </lineage>
</organism>
<evidence type="ECO:0000256" key="2">
    <source>
        <dbReference type="ARBA" id="ARBA00009477"/>
    </source>
</evidence>
<accession>A0ABU9MWC3</accession>
<evidence type="ECO:0000256" key="1">
    <source>
        <dbReference type="ARBA" id="ARBA00004167"/>
    </source>
</evidence>
<dbReference type="Gene3D" id="2.40.50.100">
    <property type="match status" value="1"/>
</dbReference>
<keyword evidence="11" id="KW-1185">Reference proteome</keyword>
<evidence type="ECO:0000256" key="8">
    <source>
        <dbReference type="SAM" id="Phobius"/>
    </source>
</evidence>
<keyword evidence="4 8" id="KW-0812">Transmembrane</keyword>
<evidence type="ECO:0000259" key="9">
    <source>
        <dbReference type="Pfam" id="PF26002"/>
    </source>
</evidence>
<comment type="subcellular location">
    <subcellularLocation>
        <location evidence="1">Membrane</location>
        <topology evidence="1">Single-pass membrane protein</topology>
    </subcellularLocation>
</comment>
<keyword evidence="5 8" id="KW-1133">Transmembrane helix</keyword>
<dbReference type="Pfam" id="PF26002">
    <property type="entry name" value="Beta-barrel_AprE"/>
    <property type="match status" value="1"/>
</dbReference>
<feature type="domain" description="AprE-like beta-barrel" evidence="9">
    <location>
        <begin position="302"/>
        <end position="396"/>
    </location>
</feature>
<sequence>MPLFRKEAVSHQSERLTGAITLAQPLSIKLTVVILVAIAIAIIAFLFTAEYSRKETVRGFLMPNKGVIKSFATQGGTIDSLFVKEGDVVKKGQALATVIIHQNSADGLSLSSQLQKQLTSQLTLLDEEINQYQSIQAKEKQNLENKASALKSEKIALESQLTLANEKLKLLLAQQKDVELLNSNGFISKFEKESQQQALLEAQQEKQNIARLLLQQNNQINQTAFDTANLPQQYTLRINSLLREKADIENQLAQVQNSHSYRVTASHAGTVTGIQVVEGETLSPSKAQSKPLLHILPEGSELVAELLLPTRSAGFIAKGQVSRLRFDAFPYQRFGFIESEITRIDRALIAPNEVQLPIALQEPVYRLRAKLTKQQMQAYGQAFELKSGMLFEADIMLEQRTLIEWLLEPIYSLKGRVS</sequence>
<evidence type="ECO:0000256" key="7">
    <source>
        <dbReference type="SAM" id="Coils"/>
    </source>
</evidence>
<evidence type="ECO:0000313" key="10">
    <source>
        <dbReference type="EMBL" id="MEM0515565.1"/>
    </source>
</evidence>
<evidence type="ECO:0000256" key="5">
    <source>
        <dbReference type="ARBA" id="ARBA00022989"/>
    </source>
</evidence>
<protein>
    <submittedName>
        <fullName evidence="10">HlyD family efflux transporter periplasmic adaptor subunit</fullName>
    </submittedName>
</protein>
<evidence type="ECO:0000256" key="3">
    <source>
        <dbReference type="ARBA" id="ARBA00022448"/>
    </source>
</evidence>
<keyword evidence="7" id="KW-0175">Coiled coil</keyword>
<feature type="coiled-coil region" evidence="7">
    <location>
        <begin position="192"/>
        <end position="258"/>
    </location>
</feature>
<dbReference type="InterPro" id="IPR058982">
    <property type="entry name" value="Beta-barrel_AprE"/>
</dbReference>
<dbReference type="InterPro" id="IPR050739">
    <property type="entry name" value="MFP"/>
</dbReference>
<evidence type="ECO:0000313" key="11">
    <source>
        <dbReference type="Proteomes" id="UP001447008"/>
    </source>
</evidence>
<keyword evidence="3" id="KW-0813">Transport</keyword>
<evidence type="ECO:0000256" key="4">
    <source>
        <dbReference type="ARBA" id="ARBA00022692"/>
    </source>
</evidence>
<dbReference type="RefSeq" id="WP_105200200.1">
    <property type="nucleotide sequence ID" value="NZ_JBCGCU010000008.1"/>
</dbReference>
<gene>
    <name evidence="10" type="ORF">WCN91_09095</name>
</gene>
<reference evidence="10 11" key="1">
    <citation type="submission" date="2024-03" db="EMBL/GenBank/DDBJ databases">
        <title>Pseudoalteromonas qingdaonensis sp. nov., isolated from the intestines of marine benthic organisms.</title>
        <authorList>
            <person name="Lin X."/>
            <person name="Fang S."/>
            <person name="Hu X."/>
        </authorList>
    </citation>
    <scope>NUCLEOTIDE SEQUENCE [LARGE SCALE GENOMIC DNA]</scope>
    <source>
        <strain evidence="10 11">YIC-827</strain>
    </source>
</reference>
<dbReference type="PANTHER" id="PTHR30386:SF28">
    <property type="entry name" value="EXPORTED PROTEIN"/>
    <property type="match status" value="1"/>
</dbReference>
<dbReference type="PRINTS" id="PR01490">
    <property type="entry name" value="RTXTOXIND"/>
</dbReference>
<feature type="transmembrane region" description="Helical" evidence="8">
    <location>
        <begin position="26"/>
        <end position="48"/>
    </location>
</feature>
<feature type="coiled-coil region" evidence="7">
    <location>
        <begin position="133"/>
        <end position="167"/>
    </location>
</feature>
<dbReference type="PROSITE" id="PS00543">
    <property type="entry name" value="HLYD_FAMILY"/>
    <property type="match status" value="1"/>
</dbReference>
<comment type="similarity">
    <text evidence="2">Belongs to the membrane fusion protein (MFP) (TC 8.A.1) family.</text>
</comment>
<dbReference type="Proteomes" id="UP001447008">
    <property type="component" value="Unassembled WGS sequence"/>
</dbReference>
<comment type="caution">
    <text evidence="10">The sequence shown here is derived from an EMBL/GenBank/DDBJ whole genome shotgun (WGS) entry which is preliminary data.</text>
</comment>
<dbReference type="PANTHER" id="PTHR30386">
    <property type="entry name" value="MEMBRANE FUSION SUBUNIT OF EMRAB-TOLC MULTIDRUG EFFLUX PUMP"/>
    <property type="match status" value="1"/>
</dbReference>
<name>A0ABU9MWC3_9GAMM</name>
<evidence type="ECO:0000256" key="6">
    <source>
        <dbReference type="ARBA" id="ARBA00023136"/>
    </source>
</evidence>
<proteinExistence type="inferred from homology"/>